<feature type="region of interest" description="Disordered" evidence="1">
    <location>
        <begin position="1"/>
        <end position="23"/>
    </location>
</feature>
<sequence>MVKDSMNARVNNKVPRIFPSASG</sequence>
<evidence type="ECO:0000313" key="3">
    <source>
        <dbReference type="Proteomes" id="UP000003781"/>
    </source>
</evidence>
<evidence type="ECO:0000313" key="2">
    <source>
        <dbReference type="EMBL" id="EAZ93689.1"/>
    </source>
</evidence>
<accession>A3IIQ7</accession>
<keyword evidence="3" id="KW-1185">Reference proteome</keyword>
<evidence type="ECO:0000256" key="1">
    <source>
        <dbReference type="SAM" id="MobiDB-lite"/>
    </source>
</evidence>
<gene>
    <name evidence="2" type="ORF">CY0110_17877</name>
</gene>
<dbReference type="Proteomes" id="UP000003781">
    <property type="component" value="Unassembled WGS sequence"/>
</dbReference>
<dbReference type="AlphaFoldDB" id="A3IIQ7"/>
<dbReference type="EMBL" id="AAXW01000002">
    <property type="protein sequence ID" value="EAZ93689.1"/>
    <property type="molecule type" value="Genomic_DNA"/>
</dbReference>
<proteinExistence type="predicted"/>
<reference evidence="2 3" key="1">
    <citation type="submission" date="2007-03" db="EMBL/GenBank/DDBJ databases">
        <authorList>
            <person name="Stal L."/>
            <person name="Ferriera S."/>
            <person name="Johnson J."/>
            <person name="Kravitz S."/>
            <person name="Beeson K."/>
            <person name="Sutton G."/>
            <person name="Rogers Y.-H."/>
            <person name="Friedman R."/>
            <person name="Frazier M."/>
            <person name="Venter J.C."/>
        </authorList>
    </citation>
    <scope>NUCLEOTIDE SEQUENCE [LARGE SCALE GENOMIC DNA]</scope>
    <source>
        <strain evidence="2 3">CCY0110</strain>
    </source>
</reference>
<name>A3IIQ7_9CHRO</name>
<comment type="caution">
    <text evidence="2">The sequence shown here is derived from an EMBL/GenBank/DDBJ whole genome shotgun (WGS) entry which is preliminary data.</text>
</comment>
<protein>
    <submittedName>
        <fullName evidence="2">Uncharacterized protein</fullName>
    </submittedName>
</protein>
<organism evidence="2 3">
    <name type="scientific">Crocosphaera chwakensis CCY0110</name>
    <dbReference type="NCBI Taxonomy" id="391612"/>
    <lineage>
        <taxon>Bacteria</taxon>
        <taxon>Bacillati</taxon>
        <taxon>Cyanobacteriota</taxon>
        <taxon>Cyanophyceae</taxon>
        <taxon>Oscillatoriophycideae</taxon>
        <taxon>Chroococcales</taxon>
        <taxon>Aphanothecaceae</taxon>
        <taxon>Crocosphaera</taxon>
        <taxon>Crocosphaera chwakensis</taxon>
    </lineage>
</organism>